<keyword evidence="1" id="KW-1133">Transmembrane helix</keyword>
<evidence type="ECO:0000256" key="1">
    <source>
        <dbReference type="SAM" id="Phobius"/>
    </source>
</evidence>
<reference evidence="2 3" key="1">
    <citation type="journal article" date="2016" name="Syst. Appl. Microbiol.">
        <title>Vibrio bivalvicida sp. nov., a novel larval pathogen for bivalve molluscs reared in a hatchery.</title>
        <authorList>
            <person name="Dubert J."/>
            <person name="Romalde J.L."/>
            <person name="Prado S."/>
            <person name="Barja J.L."/>
        </authorList>
    </citation>
    <scope>NUCLEOTIDE SEQUENCE [LARGE SCALE GENOMIC DNA]</scope>
    <source>
        <strain evidence="2 3">605</strain>
    </source>
</reference>
<evidence type="ECO:0000313" key="3">
    <source>
        <dbReference type="Proteomes" id="UP000078406"/>
    </source>
</evidence>
<sequence length="251" mass="28470">MCNSKHTNKLHHNDDNEFVDVKSVLSLIWKKKWWVILSATSIAFACGLYGLDKKEMSYESQATIVATSDPYGFYEDAGFDKGVWITSENPTLAHIINLPAFQQAMKTAVGFQDIDFSKFRVDIDSSTQVNISLRTVKSQGEADRLMKRYLNTLHEQLKLYEVKRVGTQLNVVQDVVDKAETPMERQAAYKLLVMRKIKLATLEHLALFEVKSVVESQNTKDNSQALSIAGGVFGMFFSIAIILLYSLFRRN</sequence>
<dbReference type="RefSeq" id="WP_054962640.1">
    <property type="nucleotide sequence ID" value="NZ_LLEI02000010.1"/>
</dbReference>
<dbReference type="EMBL" id="LLEI02000010">
    <property type="protein sequence ID" value="OAJ96157.1"/>
    <property type="molecule type" value="Genomic_DNA"/>
</dbReference>
<evidence type="ECO:0000313" key="2">
    <source>
        <dbReference type="EMBL" id="OAJ96157.1"/>
    </source>
</evidence>
<feature type="transmembrane region" description="Helical" evidence="1">
    <location>
        <begin position="225"/>
        <end position="248"/>
    </location>
</feature>
<name>A0A177Y5W9_9VIBR</name>
<proteinExistence type="predicted"/>
<protein>
    <recommendedName>
        <fullName evidence="4">Lipopolysaccharide biosynthesis protein</fullName>
    </recommendedName>
</protein>
<keyword evidence="1" id="KW-0812">Transmembrane</keyword>
<accession>A0A177Y5W9</accession>
<organism evidence="2 3">
    <name type="scientific">Vibrio bivalvicida</name>
    <dbReference type="NCBI Taxonomy" id="1276888"/>
    <lineage>
        <taxon>Bacteria</taxon>
        <taxon>Pseudomonadati</taxon>
        <taxon>Pseudomonadota</taxon>
        <taxon>Gammaproteobacteria</taxon>
        <taxon>Vibrionales</taxon>
        <taxon>Vibrionaceae</taxon>
        <taxon>Vibrio</taxon>
        <taxon>Vibrio oreintalis group</taxon>
    </lineage>
</organism>
<comment type="caution">
    <text evidence="2">The sequence shown here is derived from an EMBL/GenBank/DDBJ whole genome shotgun (WGS) entry which is preliminary data.</text>
</comment>
<gene>
    <name evidence="2" type="ORF">APB76_01230</name>
</gene>
<evidence type="ECO:0008006" key="4">
    <source>
        <dbReference type="Google" id="ProtNLM"/>
    </source>
</evidence>
<dbReference type="AlphaFoldDB" id="A0A177Y5W9"/>
<keyword evidence="1" id="KW-0472">Membrane</keyword>
<dbReference type="Proteomes" id="UP000078406">
    <property type="component" value="Unassembled WGS sequence"/>
</dbReference>
<feature type="transmembrane region" description="Helical" evidence="1">
    <location>
        <begin position="33"/>
        <end position="51"/>
    </location>
</feature>